<sequence>MAVEKIAGPAFQQAIVEITRRCGFGPRSGAETIRPGVSHRASSCFHQHLGALAAHPHASATADALTFFCHCHHHALGITVVLFDEGTLFVNPFHFKDALAADFEAPAAAEAALAIDPVDVPR</sequence>
<reference evidence="1" key="1">
    <citation type="submission" date="2018-07" db="EMBL/GenBank/DDBJ databases">
        <authorList>
            <person name="Quirk P.G."/>
            <person name="Krulwich T.A."/>
        </authorList>
    </citation>
    <scope>NUCLEOTIDE SEQUENCE</scope>
</reference>
<accession>A0A380TKD4</accession>
<gene>
    <name evidence="1" type="ORF">DF3PB_940013</name>
</gene>
<evidence type="ECO:0000313" key="1">
    <source>
        <dbReference type="EMBL" id="SUS08910.1"/>
    </source>
</evidence>
<organism evidence="1">
    <name type="scientific">metagenome</name>
    <dbReference type="NCBI Taxonomy" id="256318"/>
    <lineage>
        <taxon>unclassified sequences</taxon>
        <taxon>metagenomes</taxon>
    </lineage>
</organism>
<name>A0A380TKD4_9ZZZZ</name>
<protein>
    <submittedName>
        <fullName evidence="1">Uncharacterized protein</fullName>
    </submittedName>
</protein>
<dbReference type="EMBL" id="UIDG01000650">
    <property type="protein sequence ID" value="SUS08910.1"/>
    <property type="molecule type" value="Genomic_DNA"/>
</dbReference>
<dbReference type="AlphaFoldDB" id="A0A380TKD4"/>
<proteinExistence type="predicted"/>